<name>A0A0L8VF44_9BACT</name>
<dbReference type="GO" id="GO:0004222">
    <property type="term" value="F:metalloendopeptidase activity"/>
    <property type="evidence" value="ECO:0007669"/>
    <property type="project" value="TreeGrafter"/>
</dbReference>
<dbReference type="InterPro" id="IPR016047">
    <property type="entry name" value="M23ase_b-sheet_dom"/>
</dbReference>
<dbReference type="SUPFAM" id="SSF51261">
    <property type="entry name" value="Duplicated hybrid motif"/>
    <property type="match status" value="1"/>
</dbReference>
<dbReference type="InterPro" id="IPR011055">
    <property type="entry name" value="Dup_hybrid_motif"/>
</dbReference>
<protein>
    <recommendedName>
        <fullName evidence="3">M23ase beta-sheet core domain-containing protein</fullName>
    </recommendedName>
</protein>
<dbReference type="STRING" id="1409788.NC99_02170"/>
<dbReference type="Gene3D" id="2.70.70.10">
    <property type="entry name" value="Glucose Permease (Domain IIA)"/>
    <property type="match status" value="1"/>
</dbReference>
<dbReference type="AlphaFoldDB" id="A0A0L8VF44"/>
<evidence type="ECO:0000259" key="3">
    <source>
        <dbReference type="Pfam" id="PF01551"/>
    </source>
</evidence>
<accession>A0A0L8VF44</accession>
<dbReference type="Pfam" id="PF01551">
    <property type="entry name" value="Peptidase_M23"/>
    <property type="match status" value="2"/>
</dbReference>
<keyword evidence="1 2" id="KW-0732">Signal</keyword>
<dbReference type="PANTHER" id="PTHR21666">
    <property type="entry name" value="PEPTIDASE-RELATED"/>
    <property type="match status" value="1"/>
</dbReference>
<feature type="domain" description="M23ase beta-sheet core" evidence="3">
    <location>
        <begin position="48"/>
        <end position="104"/>
    </location>
</feature>
<dbReference type="CDD" id="cd12797">
    <property type="entry name" value="M23_peptidase"/>
    <property type="match status" value="1"/>
</dbReference>
<sequence>MHLRFLISLLLFSSLVSAQAPDREYFRSPVDIPILLSGSFGELRSNHFHSGIDIKTQGKNGLPIYAAAAGDVSRIYISPAGFGLALYIDHPNGQTTVYGHLLSFREDIQAYAREIQYERQSFAVDLAVPKGTFRVEKGEQIGLSGNSGSSGGPHLHFEIRNTESQNPLNPLLFNFPVTDNMKPKILSAAIYPLSDDAHVAGGSSERVIETVYYDGAYHLKGNPTFSVYGDIGFGLQALDYLDGSWSKCGIYEIKLAVDGDPVYTFLMNELSFAETRFLNSHIDYNHYRQHYRRLQKSWVDPGNKLNNYPLLVNRGVVNLSDGQLHQITYEINDTYGNTSTLTFRVQSKAVSLARLEKTGRLIRHDEKEDFETAGLQALFMPGTFYSDFKLDFETKPANNLYYSPLYQLHNDRTPVHNSYLLKLKADGVPDSLKPKSLIAVIDEKSGKKWSMGGNYEDGWVMARVRQMGTFAISVDTVPPTIRPLSIVNQNRLTEQHQIRFKIDDDFSGISTYRGEIDGQWVLFEYDAKNSLITYEFDKERFQFGKNHLLQLTVTDSKANTTRYEATFYR</sequence>
<reference evidence="5" key="1">
    <citation type="submission" date="2015-07" db="EMBL/GenBank/DDBJ databases">
        <title>Genome sequencing of Sunxiuqinia dokdonensis strain SK.</title>
        <authorList>
            <person name="Ahn S."/>
            <person name="Kim B.-C."/>
        </authorList>
    </citation>
    <scope>NUCLEOTIDE SEQUENCE [LARGE SCALE GENOMIC DNA]</scope>
    <source>
        <strain evidence="5">SK</strain>
    </source>
</reference>
<evidence type="ECO:0000256" key="1">
    <source>
        <dbReference type="ARBA" id="ARBA00022729"/>
    </source>
</evidence>
<dbReference type="PANTHER" id="PTHR21666:SF289">
    <property type="entry name" value="L-ALA--D-GLU ENDOPEPTIDASE"/>
    <property type="match status" value="1"/>
</dbReference>
<evidence type="ECO:0000256" key="2">
    <source>
        <dbReference type="SAM" id="SignalP"/>
    </source>
</evidence>
<comment type="caution">
    <text evidence="4">The sequence shown here is derived from an EMBL/GenBank/DDBJ whole genome shotgun (WGS) entry which is preliminary data.</text>
</comment>
<dbReference type="PATRIC" id="fig|1409788.3.peg.223"/>
<feature type="chain" id="PRO_5005591810" description="M23ase beta-sheet core domain-containing protein" evidence="2">
    <location>
        <begin position="19"/>
        <end position="569"/>
    </location>
</feature>
<proteinExistence type="predicted"/>
<gene>
    <name evidence="4" type="ORF">NC99_02170</name>
</gene>
<dbReference type="EMBL" id="LGIA01000011">
    <property type="protein sequence ID" value="KOH46978.1"/>
    <property type="molecule type" value="Genomic_DNA"/>
</dbReference>
<evidence type="ECO:0000313" key="4">
    <source>
        <dbReference type="EMBL" id="KOH46978.1"/>
    </source>
</evidence>
<evidence type="ECO:0000313" key="5">
    <source>
        <dbReference type="Proteomes" id="UP000036958"/>
    </source>
</evidence>
<dbReference type="InterPro" id="IPR050570">
    <property type="entry name" value="Cell_wall_metabolism_enzyme"/>
</dbReference>
<dbReference type="Proteomes" id="UP000036958">
    <property type="component" value="Unassembled WGS sequence"/>
</dbReference>
<dbReference type="RefSeq" id="WP_204374857.1">
    <property type="nucleotide sequence ID" value="NZ_LGIA01000011.1"/>
</dbReference>
<keyword evidence="5" id="KW-1185">Reference proteome</keyword>
<feature type="signal peptide" evidence="2">
    <location>
        <begin position="1"/>
        <end position="18"/>
    </location>
</feature>
<feature type="domain" description="M23ase beta-sheet core" evidence="3">
    <location>
        <begin position="134"/>
        <end position="167"/>
    </location>
</feature>
<organism evidence="4 5">
    <name type="scientific">Sunxiuqinia dokdonensis</name>
    <dbReference type="NCBI Taxonomy" id="1409788"/>
    <lineage>
        <taxon>Bacteria</taxon>
        <taxon>Pseudomonadati</taxon>
        <taxon>Bacteroidota</taxon>
        <taxon>Bacteroidia</taxon>
        <taxon>Marinilabiliales</taxon>
        <taxon>Prolixibacteraceae</taxon>
        <taxon>Sunxiuqinia</taxon>
    </lineage>
</organism>